<dbReference type="EMBL" id="JAUJYO010000020">
    <property type="protein sequence ID" value="KAK1285749.1"/>
    <property type="molecule type" value="Genomic_DNA"/>
</dbReference>
<feature type="region of interest" description="Disordered" evidence="1">
    <location>
        <begin position="69"/>
        <end position="93"/>
    </location>
</feature>
<dbReference type="Proteomes" id="UP001180020">
    <property type="component" value="Unassembled WGS sequence"/>
</dbReference>
<accession>A0AAV9CAP6</accession>
<name>A0AAV9CAP6_ACOCL</name>
<reference evidence="2" key="2">
    <citation type="submission" date="2023-06" db="EMBL/GenBank/DDBJ databases">
        <authorList>
            <person name="Ma L."/>
            <person name="Liu K.-W."/>
            <person name="Li Z."/>
            <person name="Hsiao Y.-Y."/>
            <person name="Qi Y."/>
            <person name="Fu T."/>
            <person name="Tang G."/>
            <person name="Zhang D."/>
            <person name="Sun W.-H."/>
            <person name="Liu D.-K."/>
            <person name="Li Y."/>
            <person name="Chen G.-Z."/>
            <person name="Liu X.-D."/>
            <person name="Liao X.-Y."/>
            <person name="Jiang Y.-T."/>
            <person name="Yu X."/>
            <person name="Hao Y."/>
            <person name="Huang J."/>
            <person name="Zhao X.-W."/>
            <person name="Ke S."/>
            <person name="Chen Y.-Y."/>
            <person name="Wu W.-L."/>
            <person name="Hsu J.-L."/>
            <person name="Lin Y.-F."/>
            <person name="Huang M.-D."/>
            <person name="Li C.-Y."/>
            <person name="Huang L."/>
            <person name="Wang Z.-W."/>
            <person name="Zhao X."/>
            <person name="Zhong W.-Y."/>
            <person name="Peng D.-H."/>
            <person name="Ahmad S."/>
            <person name="Lan S."/>
            <person name="Zhang J.-S."/>
            <person name="Tsai W.-C."/>
            <person name="Van De Peer Y."/>
            <person name="Liu Z.-J."/>
        </authorList>
    </citation>
    <scope>NUCLEOTIDE SEQUENCE</scope>
    <source>
        <strain evidence="2">CP</strain>
        <tissue evidence="2">Leaves</tissue>
    </source>
</reference>
<evidence type="ECO:0000256" key="1">
    <source>
        <dbReference type="SAM" id="MobiDB-lite"/>
    </source>
</evidence>
<organism evidence="2 3">
    <name type="scientific">Acorus calamus</name>
    <name type="common">Sweet flag</name>
    <dbReference type="NCBI Taxonomy" id="4465"/>
    <lineage>
        <taxon>Eukaryota</taxon>
        <taxon>Viridiplantae</taxon>
        <taxon>Streptophyta</taxon>
        <taxon>Embryophyta</taxon>
        <taxon>Tracheophyta</taxon>
        <taxon>Spermatophyta</taxon>
        <taxon>Magnoliopsida</taxon>
        <taxon>Liliopsida</taxon>
        <taxon>Acoraceae</taxon>
        <taxon>Acorus</taxon>
    </lineage>
</organism>
<reference evidence="2" key="1">
    <citation type="journal article" date="2023" name="Nat. Commun.">
        <title>Diploid and tetraploid genomes of Acorus and the evolution of monocots.</title>
        <authorList>
            <person name="Ma L."/>
            <person name="Liu K.W."/>
            <person name="Li Z."/>
            <person name="Hsiao Y.Y."/>
            <person name="Qi Y."/>
            <person name="Fu T."/>
            <person name="Tang G.D."/>
            <person name="Zhang D."/>
            <person name="Sun W.H."/>
            <person name="Liu D.K."/>
            <person name="Li Y."/>
            <person name="Chen G.Z."/>
            <person name="Liu X.D."/>
            <person name="Liao X.Y."/>
            <person name="Jiang Y.T."/>
            <person name="Yu X."/>
            <person name="Hao Y."/>
            <person name="Huang J."/>
            <person name="Zhao X.W."/>
            <person name="Ke S."/>
            <person name="Chen Y.Y."/>
            <person name="Wu W.L."/>
            <person name="Hsu J.L."/>
            <person name="Lin Y.F."/>
            <person name="Huang M.D."/>
            <person name="Li C.Y."/>
            <person name="Huang L."/>
            <person name="Wang Z.W."/>
            <person name="Zhao X."/>
            <person name="Zhong W.Y."/>
            <person name="Peng D.H."/>
            <person name="Ahmad S."/>
            <person name="Lan S."/>
            <person name="Zhang J.S."/>
            <person name="Tsai W.C."/>
            <person name="Van de Peer Y."/>
            <person name="Liu Z.J."/>
        </authorList>
    </citation>
    <scope>NUCLEOTIDE SEQUENCE</scope>
    <source>
        <strain evidence="2">CP</strain>
    </source>
</reference>
<protein>
    <submittedName>
        <fullName evidence="2">Uncharacterized protein</fullName>
    </submittedName>
</protein>
<feature type="compositionally biased region" description="Low complexity" evidence="1">
    <location>
        <begin position="83"/>
        <end position="93"/>
    </location>
</feature>
<gene>
    <name evidence="2" type="ORF">QJS10_CPB20g02037</name>
</gene>
<keyword evidence="3" id="KW-1185">Reference proteome</keyword>
<comment type="caution">
    <text evidence="2">The sequence shown here is derived from an EMBL/GenBank/DDBJ whole genome shotgun (WGS) entry which is preliminary data.</text>
</comment>
<proteinExistence type="predicted"/>
<sequence length="93" mass="10497">MACSLQAVKPMEETIVRHERRESHNTKDGSFEVIQSDELVRTENRCGCPEKKKHGFIADLKEKFEEVKEKIGGKKKKNKNKDGGSSSSESDSD</sequence>
<evidence type="ECO:0000313" key="2">
    <source>
        <dbReference type="EMBL" id="KAK1285749.1"/>
    </source>
</evidence>
<dbReference type="AlphaFoldDB" id="A0AAV9CAP6"/>
<evidence type="ECO:0000313" key="3">
    <source>
        <dbReference type="Proteomes" id="UP001180020"/>
    </source>
</evidence>